<dbReference type="Gene3D" id="3.40.50.720">
    <property type="entry name" value="NAD(P)-binding Rossmann-like Domain"/>
    <property type="match status" value="1"/>
</dbReference>
<dbReference type="InterPro" id="IPR018201">
    <property type="entry name" value="Ketoacyl_synth_AS"/>
</dbReference>
<keyword evidence="3" id="KW-0808">Transferase</keyword>
<dbReference type="SUPFAM" id="SSF47336">
    <property type="entry name" value="ACP-like"/>
    <property type="match status" value="1"/>
</dbReference>
<dbReference type="InterPro" id="IPR014030">
    <property type="entry name" value="Ketoacyl_synth_N"/>
</dbReference>
<dbReference type="Pfam" id="PF16197">
    <property type="entry name" value="KAsynt_C_assoc"/>
    <property type="match status" value="1"/>
</dbReference>
<dbReference type="FunFam" id="3.40.47.10:FF:000019">
    <property type="entry name" value="Polyketide synthase type I"/>
    <property type="match status" value="1"/>
</dbReference>
<dbReference type="Pfam" id="PF00109">
    <property type="entry name" value="ketoacyl-synt"/>
    <property type="match status" value="1"/>
</dbReference>
<sequence>MDDLARRIANLSPEKRVLLELQLLKKKGIPEPIAIVGMGCRFPGARSLPGFWQLLRDGVDAIASVPPDRWSWQQLYDTDPSAPGKMYSHRGGFLDQVDRFDPLFFGIAPREASYIDPQQRLFLEVVWEALEDAALEPSRLSGSQTGVFVGISTNDYGQFLLAHPEAVDTYTPPGWPPPMVANRLSYLLNLRGPSLAIDTACSSSLVAVHLACQSLRQGESSLAIAGGVNLILRPELTIGFSKLTALSPDGRCKAFDANANGFVRSEGAGAVVLKPLGRALADGDPIYAVLRGSAINQDGRSNGLTAPNREAQEAVIRQAYRQAGLAPHQSHYIEAHGTGTLLGDPIEAKALGNVLTDNQPPAQPVRLGSVKSNLGHLEAAAGIASLIKTALCLHHRTLVPSLHFQQPNPHIPFDQLPLQVQQACEPWPSQGERATAGVSAFAFGGTNAHAVLQALPELSAAAATIDRPRHLLALRAKTEAGLRVMAQQYRDFLATTSYPLADICFTANTGRASWPPHRLAVTGETPQEMATQLQTWVTAGTNNLPVGLGSQTPTVVFLFTGQGAQYWGMGRRLYDTQPVFRQVLDRCAEILAPYLERSLLSVLYGEDGCHRVHQTAYTQPALFAVEYALAQLWQSWGIRPAAVMGHSVGEYVAACVAGVYSLEAGLKLIARRAQLMQSLPQTGTMAVVFADPDTVEAALAQLSEGAAAYQQGAEQRISLAALNGPGNTVIAGHQQAVARVLEVLASQGVDAKPLQVSHAFHSPLMEPILDAFQHEASQIAYQPPQIPLVSNVTGCLLALGEVPDAGYWRRHTRHPVRFAEAMANLHQAGHQWFLEIGPQPVLLGMGQRCLPTQAATWLPSLRRGHDDWDILHSLAQLYVGGNPVDWQGFDHPYPRRRRAGLPTYPFQRQRYWFEPTLVKPASKPSPWTQPPQPLPNWLYQQVWQPFTEPAAAMPSSPQRWLLLVEPQGLGQSLAQHLSAAGHQVLQAWPGDTFAYLGQDTYCLNPQQPQDFQALLQHLEAEPQGIVYLWALAAEADDSPDCQAVLHLLQALVTAREHRVSGYAQASRLWLFTRQAMAVTDTDAEVNPAAACLWGLGRTIALEHPELWGGLIDLDATVPETAAAALGACLQWAFTEQLAWRQGQLYAARLQPLQRPAAPMAIPIQAQATYLITGGTGALGVQVAQWLAQQGARQLVLVSRHPRPDPALDTLTQMGIQVRLEAVDITDAAAVTTLVDRIQTELPPLKGVLHLAGRLDDGLLRHQSWSRFQAVLAPKLKGAWQIHQATKDIPLDFFVGFSSLAALLGPPGQGSYGAANTGLAAIMAYRRQRGLPGLSLSWGPWAGAGMATAGVQERLQSQGIEPLAPAQALPCLGHLLGWADALPAQVGVAAIDWAVLKGYLPGSPYLSSLIDTRVCGAIGSGDYRLRQELLRLDQAERSRALQHYLQRQLARVMGHEGTLACDSQTLMELGLDSLMTMDLLNTCQRDLQLMLYRPGGLMKHPTLDALSAYLARELARSQPNPTAAPDSEPVPSLGAHLWPTLVEATPPPRRNGRAVFLLSSPRSGSTLLRVMLAGHSQLFCPPELHLLPFQTLVQRRQALGQSYLEEGLQRALMDLMDLDAAASEALLQEWLTLGYGVADIYDKLQQLAAPRLLLDKSPTYGFSLAALERAEQLFEDARYIHLVRHPYAVIDSFVRHRMEKLFTLDTLAHRDPYRIAEQAWWESNHNILQFLQQVGPDRGHQLRYEDLVREPEPILRDLCDFLAVPFDPAVLAPYEGNRMTDGVQAQSRSIDDPSFHRRRQIDPTLAHAWQQVQLPHPLGDKAEALAHDLHYPLTTTPSPSSPTASPLATMTEQQLTLRGLSLCLCTWGPASAPVVLCLHGILEQGAIWDAIASSLAAQGYRVIAPDLRGHGRSDHIGAGGSYQLLDFVADIDALLQALDRQPCLLVGHSVGAVIAATLASARPQLADRLILVEPIVPDRDDTDTQPQRLATQLDYLSSTPSHPVWPDLTAATHRLQQVIPQLDPSLAEALAGRVTEPWESGIRWRWDPRLQLRTNAGLGSAVFSRRHYQQLLGQIQVPTTLVFGSHSRFNRPEDLALQQEALAEAEQLQLDGGHHLPLETPAALARILQQRGPLP</sequence>
<dbReference type="Pfam" id="PF00550">
    <property type="entry name" value="PP-binding"/>
    <property type="match status" value="1"/>
</dbReference>
<dbReference type="InterPro" id="IPR000639">
    <property type="entry name" value="Epox_hydrolase-like"/>
</dbReference>
<dbReference type="InterPro" id="IPR055123">
    <property type="entry name" value="SpnB-like_Rossmann"/>
</dbReference>
<name>A0A1Z3HUR6_9CYAN</name>
<dbReference type="InterPro" id="IPR014043">
    <property type="entry name" value="Acyl_transferase_dom"/>
</dbReference>
<evidence type="ECO:0000256" key="3">
    <source>
        <dbReference type="ARBA" id="ARBA00022679"/>
    </source>
</evidence>
<organism evidence="6 7">
    <name type="scientific">Halomicronema hongdechloris C2206</name>
    <dbReference type="NCBI Taxonomy" id="1641165"/>
    <lineage>
        <taxon>Bacteria</taxon>
        <taxon>Bacillati</taxon>
        <taxon>Cyanobacteriota</taxon>
        <taxon>Cyanophyceae</taxon>
        <taxon>Nodosilineales</taxon>
        <taxon>Nodosilineaceae</taxon>
        <taxon>Halomicronema</taxon>
    </lineage>
</organism>
<reference evidence="6 7" key="1">
    <citation type="journal article" date="2016" name="Biochim. Biophys. Acta">
        <title>Characterization of red-shifted phycobilisomes isolated from the chlorophyll f-containing cyanobacterium Halomicronema hongdechloris.</title>
        <authorList>
            <person name="Li Y."/>
            <person name="Lin Y."/>
            <person name="Garvey C.J."/>
            <person name="Birch D."/>
            <person name="Corkery R.W."/>
            <person name="Loughlin P.C."/>
            <person name="Scheer H."/>
            <person name="Willows R.D."/>
            <person name="Chen M."/>
        </authorList>
    </citation>
    <scope>NUCLEOTIDE SEQUENCE [LARGE SCALE GENOMIC DNA]</scope>
    <source>
        <strain evidence="6 7">C2206</strain>
    </source>
</reference>
<evidence type="ECO:0000259" key="5">
    <source>
        <dbReference type="PROSITE" id="PS52004"/>
    </source>
</evidence>
<dbReference type="SUPFAM" id="SSF52540">
    <property type="entry name" value="P-loop containing nucleoside triphosphate hydrolases"/>
    <property type="match status" value="1"/>
</dbReference>
<dbReference type="GO" id="GO:0005886">
    <property type="term" value="C:plasma membrane"/>
    <property type="evidence" value="ECO:0007669"/>
    <property type="project" value="TreeGrafter"/>
</dbReference>
<dbReference type="SUPFAM" id="SSF53474">
    <property type="entry name" value="alpha/beta-Hydrolases"/>
    <property type="match status" value="1"/>
</dbReference>
<dbReference type="SMART" id="SM00827">
    <property type="entry name" value="PKS_AT"/>
    <property type="match status" value="1"/>
</dbReference>
<dbReference type="PANTHER" id="PTHR43775:SF37">
    <property type="entry name" value="SI:DKEY-61P9.11"/>
    <property type="match status" value="1"/>
</dbReference>
<protein>
    <submittedName>
        <fullName evidence="6">Polyketide synthase</fullName>
    </submittedName>
</protein>
<dbReference type="EMBL" id="CP021983">
    <property type="protein sequence ID" value="ASC74060.1"/>
    <property type="molecule type" value="Genomic_DNA"/>
</dbReference>
<dbReference type="InterPro" id="IPR009081">
    <property type="entry name" value="PP-bd_ACP"/>
</dbReference>
<dbReference type="CDD" id="cd00833">
    <property type="entry name" value="PKS"/>
    <property type="match status" value="1"/>
</dbReference>
<dbReference type="InterPro" id="IPR020806">
    <property type="entry name" value="PKS_PP-bd"/>
</dbReference>
<dbReference type="PRINTS" id="PR00111">
    <property type="entry name" value="ABHYDROLASE"/>
</dbReference>
<dbReference type="Pfam" id="PF21394">
    <property type="entry name" value="Beta-ketacyl_N"/>
    <property type="match status" value="1"/>
</dbReference>
<dbReference type="Gene3D" id="3.40.50.1820">
    <property type="entry name" value="alpha/beta hydrolase"/>
    <property type="match status" value="1"/>
</dbReference>
<dbReference type="PROSITE" id="PS50075">
    <property type="entry name" value="CARRIER"/>
    <property type="match status" value="1"/>
</dbReference>
<dbReference type="InterPro" id="IPR020841">
    <property type="entry name" value="PKS_Beta-ketoAc_synthase_dom"/>
</dbReference>
<dbReference type="SUPFAM" id="SSF51735">
    <property type="entry name" value="NAD(P)-binding Rossmann-fold domains"/>
    <property type="match status" value="2"/>
</dbReference>
<dbReference type="Gene3D" id="1.10.1200.10">
    <property type="entry name" value="ACP-like"/>
    <property type="match status" value="1"/>
</dbReference>
<dbReference type="InterPro" id="IPR016036">
    <property type="entry name" value="Malonyl_transacylase_ACP-bd"/>
</dbReference>
<dbReference type="Gene3D" id="3.40.47.10">
    <property type="match status" value="1"/>
</dbReference>
<dbReference type="SMART" id="SM00823">
    <property type="entry name" value="PKS_PP"/>
    <property type="match status" value="1"/>
</dbReference>
<dbReference type="GO" id="GO:0005737">
    <property type="term" value="C:cytoplasm"/>
    <property type="evidence" value="ECO:0007669"/>
    <property type="project" value="TreeGrafter"/>
</dbReference>
<dbReference type="InterPro" id="IPR057326">
    <property type="entry name" value="KR_dom"/>
</dbReference>
<dbReference type="InterPro" id="IPR049490">
    <property type="entry name" value="C883_1060-like_KR_N"/>
</dbReference>
<evidence type="ECO:0000256" key="2">
    <source>
        <dbReference type="ARBA" id="ARBA00022553"/>
    </source>
</evidence>
<dbReference type="FunFam" id="3.40.366.10:FF:000002">
    <property type="entry name" value="Probable polyketide synthase 2"/>
    <property type="match status" value="1"/>
</dbReference>
<dbReference type="Pfam" id="PF00698">
    <property type="entry name" value="Acyl_transf_1"/>
    <property type="match status" value="1"/>
</dbReference>
<feature type="domain" description="Ketosynthase family 3 (KS3)" evidence="5">
    <location>
        <begin position="30"/>
        <end position="454"/>
    </location>
</feature>
<evidence type="ECO:0000256" key="1">
    <source>
        <dbReference type="ARBA" id="ARBA00022450"/>
    </source>
</evidence>
<dbReference type="Gene3D" id="3.40.50.300">
    <property type="entry name" value="P-loop containing nucleotide triphosphate hydrolases"/>
    <property type="match status" value="1"/>
</dbReference>
<dbReference type="InterPro" id="IPR027417">
    <property type="entry name" value="P-loop_NTPase"/>
</dbReference>
<dbReference type="SMART" id="SM00822">
    <property type="entry name" value="PKS_KR"/>
    <property type="match status" value="1"/>
</dbReference>
<dbReference type="GO" id="GO:0006633">
    <property type="term" value="P:fatty acid biosynthetic process"/>
    <property type="evidence" value="ECO:0007669"/>
    <property type="project" value="InterPro"/>
</dbReference>
<dbReference type="InterPro" id="IPR013968">
    <property type="entry name" value="PKS_KR"/>
</dbReference>
<dbReference type="InterPro" id="IPR036736">
    <property type="entry name" value="ACP-like_sf"/>
</dbReference>
<dbReference type="Pfam" id="PF00561">
    <property type="entry name" value="Abhydrolase_1"/>
    <property type="match status" value="1"/>
</dbReference>
<keyword evidence="1" id="KW-0596">Phosphopantetheine</keyword>
<dbReference type="CDD" id="cd08955">
    <property type="entry name" value="KR_2_FAS_SDR_x"/>
    <property type="match status" value="1"/>
</dbReference>
<dbReference type="SMART" id="SM00825">
    <property type="entry name" value="PKS_KS"/>
    <property type="match status" value="1"/>
</dbReference>
<dbReference type="InterPro" id="IPR014031">
    <property type="entry name" value="Ketoacyl_synth_C"/>
</dbReference>
<dbReference type="Pfam" id="PF22953">
    <property type="entry name" value="SpnB_Rossmann"/>
    <property type="match status" value="1"/>
</dbReference>
<dbReference type="SUPFAM" id="SSF55048">
    <property type="entry name" value="Probable ACP-binding domain of malonyl-CoA ACP transacylase"/>
    <property type="match status" value="1"/>
</dbReference>
<dbReference type="GO" id="GO:0031177">
    <property type="term" value="F:phosphopantetheine binding"/>
    <property type="evidence" value="ECO:0007669"/>
    <property type="project" value="InterPro"/>
</dbReference>
<dbReference type="STRING" id="1641165.XM38_01030"/>
<dbReference type="GO" id="GO:0004315">
    <property type="term" value="F:3-oxoacyl-[acyl-carrier-protein] synthase activity"/>
    <property type="evidence" value="ECO:0007669"/>
    <property type="project" value="InterPro"/>
</dbReference>
<keyword evidence="7" id="KW-1185">Reference proteome</keyword>
<dbReference type="Proteomes" id="UP000191901">
    <property type="component" value="Chromosome"/>
</dbReference>
<dbReference type="InterPro" id="IPR000073">
    <property type="entry name" value="AB_hydrolase_1"/>
</dbReference>
<dbReference type="PROSITE" id="PS00606">
    <property type="entry name" value="KS3_1"/>
    <property type="match status" value="1"/>
</dbReference>
<dbReference type="InterPro" id="IPR029058">
    <property type="entry name" value="AB_hydrolase_fold"/>
</dbReference>
<dbReference type="KEGG" id="hhg:XM38_050340"/>
<evidence type="ECO:0000313" key="6">
    <source>
        <dbReference type="EMBL" id="ASC74060.1"/>
    </source>
</evidence>
<dbReference type="PANTHER" id="PTHR43775">
    <property type="entry name" value="FATTY ACID SYNTHASE"/>
    <property type="match status" value="1"/>
</dbReference>
<gene>
    <name evidence="6" type="ORF">XM38_050340</name>
</gene>
<dbReference type="GO" id="GO:0071770">
    <property type="term" value="P:DIM/DIP cell wall layer assembly"/>
    <property type="evidence" value="ECO:0007669"/>
    <property type="project" value="TreeGrafter"/>
</dbReference>
<dbReference type="GO" id="GO:0004312">
    <property type="term" value="F:fatty acid synthase activity"/>
    <property type="evidence" value="ECO:0007669"/>
    <property type="project" value="TreeGrafter"/>
</dbReference>
<dbReference type="OrthoDB" id="499075at2"/>
<dbReference type="InterPro" id="IPR050091">
    <property type="entry name" value="PKS_NRPS_Biosynth_Enz"/>
</dbReference>
<dbReference type="InterPro" id="IPR001227">
    <property type="entry name" value="Ac_transferase_dom_sf"/>
</dbReference>
<dbReference type="RefSeq" id="WP_088431332.1">
    <property type="nucleotide sequence ID" value="NZ_CP021983.2"/>
</dbReference>
<evidence type="ECO:0000313" key="7">
    <source>
        <dbReference type="Proteomes" id="UP000191901"/>
    </source>
</evidence>
<dbReference type="Pfam" id="PF13469">
    <property type="entry name" value="Sulfotransfer_3"/>
    <property type="match status" value="1"/>
</dbReference>
<dbReference type="InterPro" id="IPR016039">
    <property type="entry name" value="Thiolase-like"/>
</dbReference>
<evidence type="ECO:0000259" key="4">
    <source>
        <dbReference type="PROSITE" id="PS50075"/>
    </source>
</evidence>
<dbReference type="InterPro" id="IPR032821">
    <property type="entry name" value="PKS_assoc"/>
</dbReference>
<dbReference type="PROSITE" id="PS52004">
    <property type="entry name" value="KS3_2"/>
    <property type="match status" value="1"/>
</dbReference>
<keyword evidence="2" id="KW-0597">Phosphoprotein</keyword>
<dbReference type="Pfam" id="PF08659">
    <property type="entry name" value="KR"/>
    <property type="match status" value="1"/>
</dbReference>
<dbReference type="Gene3D" id="3.40.366.10">
    <property type="entry name" value="Malonyl-Coenzyme A Acyl Carrier Protein, domain 2"/>
    <property type="match status" value="1"/>
</dbReference>
<dbReference type="InterPro" id="IPR036291">
    <property type="entry name" value="NAD(P)-bd_dom_sf"/>
</dbReference>
<dbReference type="Pfam" id="PF02801">
    <property type="entry name" value="Ketoacyl-synt_C"/>
    <property type="match status" value="1"/>
</dbReference>
<proteinExistence type="predicted"/>
<dbReference type="PRINTS" id="PR00412">
    <property type="entry name" value="EPOXHYDRLASE"/>
</dbReference>
<dbReference type="Gene3D" id="3.30.70.3290">
    <property type="match status" value="1"/>
</dbReference>
<dbReference type="SUPFAM" id="SSF53901">
    <property type="entry name" value="Thiolase-like"/>
    <property type="match status" value="1"/>
</dbReference>
<dbReference type="InterPro" id="IPR016035">
    <property type="entry name" value="Acyl_Trfase/lysoPLipase"/>
</dbReference>
<accession>A0A1Z3HUR6</accession>
<dbReference type="SUPFAM" id="SSF52151">
    <property type="entry name" value="FabD/lysophospholipase-like"/>
    <property type="match status" value="1"/>
</dbReference>
<feature type="domain" description="Carrier" evidence="4">
    <location>
        <begin position="1435"/>
        <end position="1513"/>
    </location>
</feature>